<feature type="compositionally biased region" description="Basic and acidic residues" evidence="1">
    <location>
        <begin position="1501"/>
        <end position="1510"/>
    </location>
</feature>
<feature type="compositionally biased region" description="Acidic residues" evidence="1">
    <location>
        <begin position="1293"/>
        <end position="1302"/>
    </location>
</feature>
<evidence type="ECO:0000256" key="1">
    <source>
        <dbReference type="SAM" id="MobiDB-lite"/>
    </source>
</evidence>
<feature type="compositionally biased region" description="Basic and acidic residues" evidence="1">
    <location>
        <begin position="636"/>
        <end position="658"/>
    </location>
</feature>
<feature type="compositionally biased region" description="Basic and acidic residues" evidence="1">
    <location>
        <begin position="751"/>
        <end position="771"/>
    </location>
</feature>
<feature type="compositionally biased region" description="Basic and acidic residues" evidence="1">
    <location>
        <begin position="2076"/>
        <end position="2090"/>
    </location>
</feature>
<feature type="compositionally biased region" description="Acidic residues" evidence="1">
    <location>
        <begin position="1915"/>
        <end position="1927"/>
    </location>
</feature>
<dbReference type="Ensembl" id="ENSSDUT00000013231.1">
    <property type="protein sequence ID" value="ENSSDUP00000012994.1"/>
    <property type="gene ID" value="ENSSDUG00000009452.1"/>
</dbReference>
<feature type="compositionally biased region" description="Acidic residues" evidence="1">
    <location>
        <begin position="1978"/>
        <end position="1995"/>
    </location>
</feature>
<feature type="compositionally biased region" description="Basic and acidic residues" evidence="1">
    <location>
        <begin position="996"/>
        <end position="1006"/>
    </location>
</feature>
<evidence type="ECO:0000313" key="2">
    <source>
        <dbReference type="Ensembl" id="ENSSDUP00000012994.1"/>
    </source>
</evidence>
<feature type="region of interest" description="Disordered" evidence="1">
    <location>
        <begin position="530"/>
        <end position="583"/>
    </location>
</feature>
<feature type="region of interest" description="Disordered" evidence="1">
    <location>
        <begin position="329"/>
        <end position="352"/>
    </location>
</feature>
<feature type="compositionally biased region" description="Basic residues" evidence="1">
    <location>
        <begin position="719"/>
        <end position="732"/>
    </location>
</feature>
<feature type="compositionally biased region" description="Acidic residues" evidence="1">
    <location>
        <begin position="813"/>
        <end position="823"/>
    </location>
</feature>
<reference evidence="2" key="2">
    <citation type="submission" date="2025-09" db="UniProtKB">
        <authorList>
            <consortium name="Ensembl"/>
        </authorList>
    </citation>
    <scope>IDENTIFICATION</scope>
</reference>
<feature type="compositionally biased region" description="Basic and acidic residues" evidence="1">
    <location>
        <begin position="2019"/>
        <end position="2031"/>
    </location>
</feature>
<feature type="compositionally biased region" description="Basic and acidic residues" evidence="1">
    <location>
        <begin position="342"/>
        <end position="352"/>
    </location>
</feature>
<keyword evidence="3" id="KW-1185">Reference proteome</keyword>
<feature type="compositionally biased region" description="Basic and acidic residues" evidence="1">
    <location>
        <begin position="1928"/>
        <end position="1968"/>
    </location>
</feature>
<sequence length="2221" mass="245874">MKFPVDLLADVGQAELERSAHNYMNNLLYRSPDSPEHLAFSDSTQVTIDISSVGFIPLYGSSDRQKILALFSPRDPLTAVALYLLDQWWTVDDILKTTDAARDGAMEVETVGERIVLYILNRVIYRAKEMSSDELPFLCHGEKDYAKILWSNGEAVGFYSVKPSGSLFNSYSTRSYQLPVMDSMYVRKCQRGKGFGLQMLEDFVLSFKEDCLGLRYPITKSMYKVCEKYLCQYPGDTDLLWEVESVGALNQRTNIASRIQTMALSAVSKSLSLTEESLVITEVTEKRLEREALSRQIKEAESMECTVEIVEEVTVLRVTRVSEAEDVPVAVGGRSSGSKQRNITEKTPEDKSEKVIRIEDIEAETPREQQGKKAHDVPELEQTEGMFSVAAEEQGEDVVDTVPEDEDKPATVLDLEEADVIATPVTEKPQADDATQDLKNDSQITVENMASEIEEECQDEDVEVLVSSEELLEEHAEAETLEKVGKEGTEMTVSDEKSEGRIAQHELSLSTHTTSGDIEAEKTVVKVTKGVQNETHRQRSQQHSKLLEAVTEETTAQEGGKILRRRTVSSAPTPKRKYTRHSQKICKELEKEIDDVAGKNEGSTTEVVEELAVAERKEQEEVTSIEEDIVAVGDLSEDKNQHQEDERLRDEEETKNPEEPGLEDSSAECPNTAETALQKENEDEKVTEQKDAEVEASLIQDKQEVSDEEIEEPPVVQRRAVRGRPRKQRKTHQNQEEEHTHEAGLSAGGSAEERDGQQMEERHRVEKEKTVDKTEEIFCDSVMIEATIPKAEEAAEDVLALTEMNMEESKEVQEEEKTEEETDIVSAMEADKEEEADGVSGSGTVIPDDVQEEASVLGAEEPQDREAGSEIPKLQKASVILVDLKSTWHHLSVTEAEEKTFDGECAAPEMEQTELIAAKEQTPDPEMLMLEEEDGGNQGNITEESVDVTAEVETVRKEELEENIEEAPVIETRVLRSGRKTTEASCKSRGRSNQQQKEDNIGEDTIEKEVDETNTGNFEVEGEMDAVAKDAVTVTVPVEEICADTDADVQDTGVEEEKVVKEAAVEKTNEERGEQTEEVAAKVTEEAASEREGSFESEMDVQEGKAVEEEGENVGENQSEVTSKTLAEGEAPEEGRIVVEKEEHVTVEVEEGVSEKGTLSMTEEEENTVGVPAAADDLVQGETDPPLAKPDTDSALLTPSEEEAIPSTGDQQSKEKTSLLSDLQRVTVVLVDLKKVHHEVQEERAAVEEGVLLEKADAEAEEEQRGGTMKEEETVAEEHVPGSPLELEKVVMDEEGLEENVEDVVTIQEDTSVGSVEETEAKNVDEEEEEELKVTEMRKRRSRKQAAKVTPKHRSGRSRQRQGEEEEEVASEIGEEEPVIQVRVLRGGRKSIPVAQRFTTTRTQKQLQGEEKEEGEGIKGSTGVQEGEAEEEEEYIEKQHTTQQVENIGPEMGVEKADTMAEEAVTQQDAPEEGQAENTEAVAQIAETAAGENAQKTLLVAKDDEAKGVSEEEEASVSKTRILRGGEKAVRATPRGKATKRQDDEQEVEAARGKSTEEGESAVETRVLRKGRRSAPATPRYRSKRARTQCQPEEEAEEVTTPAEETEGEDSKADESENNSDEKIEEMDDEGVVAQKEEDTEPEVPEESFAKQEEQSADGQGEASAGASHEETPTTNKGNITDEEEAPAVEPTGLRSGGKSAVRVQVQSTDEPAETRVLRKGRRSAPATPRHRSKRARTQCQPEEVTSPAEEAEGEEEEAGEKSPEERGEKAEEEGKCIETEVEKKKGLEEEDIESAAGGGSVVGDAEKIDTLTEETAVLKKEDSKVTAVDETSTDTVHFSSAEVEGANSAVIEKSTAATEVGSDTTTAEEEALVEGPVVTRALRSKTKASNATPSRGSRRQKDQGGVESQQQGEETLEEVDPLTDDAAENRELNVKEQADMKETSSTGEEAKPPAEDTAENKAKEKAELIYSRVLEPAAEDPAAEDMESEEDSSSDESKEGQTVDSVVEVRNLRRMKTANKEEDKAEEIQLPKRRSIRIRPIVDYRENDEEDEGGEAEAATDREVELEVESDEDDDNKKAECSAHEQIEKLEEDDKNENLGKDTGAIECTSEKGDILNLELDTDEEAETAALNQENEDDEQDISEEEVEPIVISKRVLRGRSVPSVIITPQSKPRRRSVKVQKAEESDKEKSHESAQERRPRKRKCTEVTPTRKSKRHSRV</sequence>
<feature type="region of interest" description="Disordered" evidence="1">
    <location>
        <begin position="614"/>
        <end position="771"/>
    </location>
</feature>
<dbReference type="Proteomes" id="UP000261420">
    <property type="component" value="Unplaced"/>
</dbReference>
<feature type="compositionally biased region" description="Basic and acidic residues" evidence="1">
    <location>
        <begin position="677"/>
        <end position="693"/>
    </location>
</feature>
<feature type="region of interest" description="Disordered" evidence="1">
    <location>
        <begin position="1251"/>
        <end position="1374"/>
    </location>
</feature>
<proteinExistence type="predicted"/>
<feature type="compositionally biased region" description="Acidic residues" evidence="1">
    <location>
        <begin position="1592"/>
        <end position="1608"/>
    </location>
</feature>
<feature type="region of interest" description="Disordered" evidence="1">
    <location>
        <begin position="1063"/>
        <end position="1218"/>
    </location>
</feature>
<feature type="compositionally biased region" description="Basic and acidic residues" evidence="1">
    <location>
        <begin position="479"/>
        <end position="504"/>
    </location>
</feature>
<dbReference type="GeneTree" id="ENSGT00510000048902"/>
<feature type="compositionally biased region" description="Acidic residues" evidence="1">
    <location>
        <begin position="1616"/>
        <end position="1631"/>
    </location>
</feature>
<feature type="region of interest" description="Disordered" evidence="1">
    <location>
        <begin position="1499"/>
        <end position="1806"/>
    </location>
</feature>
<protein>
    <submittedName>
        <fullName evidence="2">Trichohyalin-like</fullName>
    </submittedName>
</protein>
<dbReference type="STRING" id="41447.ENSSDUP00000012994"/>
<feature type="compositionally biased region" description="Polar residues" evidence="1">
    <location>
        <begin position="1856"/>
        <end position="1866"/>
    </location>
</feature>
<feature type="compositionally biased region" description="Acidic residues" evidence="1">
    <location>
        <begin position="1750"/>
        <end position="1759"/>
    </location>
</feature>
<name>A0A3B4U330_SERDU</name>
<dbReference type="PANTHER" id="PTHR22442:SF3">
    <property type="entry name" value="SOLUBLE LAMIN-ASSOCIATED PROTEIN OF 75 KDA"/>
    <property type="match status" value="1"/>
</dbReference>
<feature type="compositionally biased region" description="Basic and acidic residues" evidence="1">
    <location>
        <begin position="2182"/>
        <end position="2199"/>
    </location>
</feature>
<feature type="compositionally biased region" description="Acidic residues" evidence="1">
    <location>
        <begin position="2135"/>
        <end position="2149"/>
    </location>
</feature>
<accession>A0A3B4U330</accession>
<feature type="compositionally biased region" description="Basic residues" evidence="1">
    <location>
        <begin position="574"/>
        <end position="583"/>
    </location>
</feature>
<feature type="compositionally biased region" description="Basic and acidic residues" evidence="1">
    <location>
        <begin position="1251"/>
        <end position="1292"/>
    </location>
</feature>
<feature type="region of interest" description="Disordered" evidence="1">
    <location>
        <begin position="930"/>
        <end position="949"/>
    </location>
</feature>
<feature type="compositionally biased region" description="Basic and acidic residues" evidence="1">
    <location>
        <begin position="733"/>
        <end position="742"/>
    </location>
</feature>
<reference evidence="2" key="1">
    <citation type="submission" date="2025-08" db="UniProtKB">
        <authorList>
            <consortium name="Ensembl"/>
        </authorList>
    </citation>
    <scope>IDENTIFICATION</scope>
</reference>
<feature type="region of interest" description="Disordered" evidence="1">
    <location>
        <begin position="1853"/>
        <end position="2221"/>
    </location>
</feature>
<dbReference type="OMA" id="EANICIS"/>
<feature type="compositionally biased region" description="Polar residues" evidence="1">
    <location>
        <begin position="507"/>
        <end position="516"/>
    </location>
</feature>
<feature type="compositionally biased region" description="Acidic residues" evidence="1">
    <location>
        <begin position="1364"/>
        <end position="1374"/>
    </location>
</feature>
<feature type="region of interest" description="Disordered" evidence="1">
    <location>
        <begin position="1395"/>
        <end position="1481"/>
    </location>
</feature>
<dbReference type="InterPro" id="IPR029625">
    <property type="entry name" value="FAM169"/>
</dbReference>
<feature type="compositionally biased region" description="Basic and acidic residues" evidence="1">
    <location>
        <begin position="1760"/>
        <end position="1788"/>
    </location>
</feature>
<feature type="compositionally biased region" description="Acidic residues" evidence="1">
    <location>
        <begin position="2047"/>
        <end position="2056"/>
    </location>
</feature>
<feature type="region of interest" description="Disordered" evidence="1">
    <location>
        <begin position="975"/>
        <end position="1006"/>
    </location>
</feature>
<feature type="compositionally biased region" description="Basic and acidic residues" evidence="1">
    <location>
        <begin position="1063"/>
        <end position="1094"/>
    </location>
</feature>
<feature type="region of interest" description="Disordered" evidence="1">
    <location>
        <begin position="479"/>
        <end position="518"/>
    </location>
</feature>
<feature type="compositionally biased region" description="Basic residues" evidence="1">
    <location>
        <begin position="1718"/>
        <end position="1737"/>
    </location>
</feature>
<dbReference type="PANTHER" id="PTHR22442">
    <property type="match status" value="1"/>
</dbReference>
<organism evidence="2 3">
    <name type="scientific">Seriola dumerili</name>
    <name type="common">Greater amberjack</name>
    <name type="synonym">Caranx dumerili</name>
    <dbReference type="NCBI Taxonomy" id="41447"/>
    <lineage>
        <taxon>Eukaryota</taxon>
        <taxon>Metazoa</taxon>
        <taxon>Chordata</taxon>
        <taxon>Craniata</taxon>
        <taxon>Vertebrata</taxon>
        <taxon>Euteleostomi</taxon>
        <taxon>Actinopterygii</taxon>
        <taxon>Neopterygii</taxon>
        <taxon>Teleostei</taxon>
        <taxon>Neoteleostei</taxon>
        <taxon>Acanthomorphata</taxon>
        <taxon>Carangaria</taxon>
        <taxon>Carangiformes</taxon>
        <taxon>Carangidae</taxon>
        <taxon>Seriola</taxon>
    </lineage>
</organism>
<evidence type="ECO:0000313" key="3">
    <source>
        <dbReference type="Proteomes" id="UP000261420"/>
    </source>
</evidence>
<feature type="region of interest" description="Disordered" evidence="1">
    <location>
        <begin position="806"/>
        <end position="846"/>
    </location>
</feature>
<feature type="compositionally biased region" description="Basic and acidic residues" evidence="1">
    <location>
        <begin position="1133"/>
        <end position="1147"/>
    </location>
</feature>
<feature type="compositionally biased region" description="Basic residues" evidence="1">
    <location>
        <begin position="1338"/>
        <end position="1360"/>
    </location>
</feature>